<gene>
    <name evidence="2" type="ORF">JOQ06_016061</name>
</gene>
<reference evidence="2" key="1">
    <citation type="submission" date="2022-11" db="EMBL/GenBank/DDBJ databases">
        <title>Chromosome-level genome of Pogonophryne albipinna.</title>
        <authorList>
            <person name="Jo E."/>
        </authorList>
    </citation>
    <scope>NUCLEOTIDE SEQUENCE</scope>
    <source>
        <strain evidence="2">SGF0006</strain>
        <tissue evidence="2">Muscle</tissue>
    </source>
</reference>
<dbReference type="Proteomes" id="UP001219934">
    <property type="component" value="Unassembled WGS sequence"/>
</dbReference>
<evidence type="ECO:0000256" key="1">
    <source>
        <dbReference type="SAM" id="MobiDB-lite"/>
    </source>
</evidence>
<evidence type="ECO:0000313" key="2">
    <source>
        <dbReference type="EMBL" id="KAJ4928269.1"/>
    </source>
</evidence>
<comment type="caution">
    <text evidence="2">The sequence shown here is derived from an EMBL/GenBank/DDBJ whole genome shotgun (WGS) entry which is preliminary data.</text>
</comment>
<accession>A0AAD6AP17</accession>
<dbReference type="AlphaFoldDB" id="A0AAD6AP17"/>
<dbReference type="EMBL" id="JAPTMU010000018">
    <property type="protein sequence ID" value="KAJ4928269.1"/>
    <property type="molecule type" value="Genomic_DNA"/>
</dbReference>
<feature type="region of interest" description="Disordered" evidence="1">
    <location>
        <begin position="134"/>
        <end position="167"/>
    </location>
</feature>
<name>A0AAD6AP17_9TELE</name>
<protein>
    <submittedName>
        <fullName evidence="2">Uncharacterized protein</fullName>
    </submittedName>
</protein>
<evidence type="ECO:0000313" key="3">
    <source>
        <dbReference type="Proteomes" id="UP001219934"/>
    </source>
</evidence>
<keyword evidence="3" id="KW-1185">Reference proteome</keyword>
<proteinExistence type="predicted"/>
<sequence length="181" mass="20035">MPAFNSLKNDVVVTVQTQGGGREGEKDTQELQNDVVTVQTQGGGKGSEKETQELQMRLQDQYHFPQASSQLKERESGKISIEVEAGNVAALRDEMQTLRNGWDAILSEASMVAKEMEVPPHFKKELCRERRRKRFHDENAEGTGGGRKVMTPPVSKNPELSPPIAQHLSLAPPPITCACNR</sequence>
<organism evidence="2 3">
    <name type="scientific">Pogonophryne albipinna</name>
    <dbReference type="NCBI Taxonomy" id="1090488"/>
    <lineage>
        <taxon>Eukaryota</taxon>
        <taxon>Metazoa</taxon>
        <taxon>Chordata</taxon>
        <taxon>Craniata</taxon>
        <taxon>Vertebrata</taxon>
        <taxon>Euteleostomi</taxon>
        <taxon>Actinopterygii</taxon>
        <taxon>Neopterygii</taxon>
        <taxon>Teleostei</taxon>
        <taxon>Neoteleostei</taxon>
        <taxon>Acanthomorphata</taxon>
        <taxon>Eupercaria</taxon>
        <taxon>Perciformes</taxon>
        <taxon>Notothenioidei</taxon>
        <taxon>Pogonophryne</taxon>
    </lineage>
</organism>